<dbReference type="EMBL" id="QTTT01000001">
    <property type="protein sequence ID" value="REE97260.1"/>
    <property type="molecule type" value="Genomic_DNA"/>
</dbReference>
<gene>
    <name evidence="4" type="ORF">DFJ69_2725</name>
</gene>
<feature type="transmembrane region" description="Helical" evidence="3">
    <location>
        <begin position="93"/>
        <end position="112"/>
    </location>
</feature>
<reference evidence="4 5" key="1">
    <citation type="submission" date="2018-08" db="EMBL/GenBank/DDBJ databases">
        <title>Sequencing the genomes of 1000 actinobacteria strains.</title>
        <authorList>
            <person name="Klenk H.-P."/>
        </authorList>
    </citation>
    <scope>NUCLEOTIDE SEQUENCE [LARGE SCALE GENOMIC DNA]</scope>
    <source>
        <strain evidence="4 5">DSM 43927</strain>
    </source>
</reference>
<dbReference type="Gene3D" id="1.10.10.1320">
    <property type="entry name" value="Anti-sigma factor, zinc-finger domain"/>
    <property type="match status" value="1"/>
</dbReference>
<keyword evidence="3" id="KW-0472">Membrane</keyword>
<dbReference type="Proteomes" id="UP000256661">
    <property type="component" value="Unassembled WGS sequence"/>
</dbReference>
<keyword evidence="1" id="KW-0805">Transcription regulation</keyword>
<dbReference type="AlphaFoldDB" id="A0A3D9SS12"/>
<keyword evidence="3" id="KW-0812">Transmembrane</keyword>
<evidence type="ECO:0000256" key="3">
    <source>
        <dbReference type="SAM" id="Phobius"/>
    </source>
</evidence>
<comment type="caution">
    <text evidence="4">The sequence shown here is derived from an EMBL/GenBank/DDBJ whole genome shotgun (WGS) entry which is preliminary data.</text>
</comment>
<keyword evidence="5" id="KW-1185">Reference proteome</keyword>
<evidence type="ECO:0000313" key="4">
    <source>
        <dbReference type="EMBL" id="REE97260.1"/>
    </source>
</evidence>
<evidence type="ECO:0000256" key="1">
    <source>
        <dbReference type="ARBA" id="ARBA00023015"/>
    </source>
</evidence>
<dbReference type="OrthoDB" id="3473545at2"/>
<evidence type="ECO:0000256" key="2">
    <source>
        <dbReference type="ARBA" id="ARBA00023163"/>
    </source>
</evidence>
<evidence type="ECO:0000313" key="5">
    <source>
        <dbReference type="Proteomes" id="UP000256661"/>
    </source>
</evidence>
<accession>A0A3D9SS12</accession>
<dbReference type="InterPro" id="IPR041916">
    <property type="entry name" value="Anti_sigma_zinc_sf"/>
</dbReference>
<dbReference type="RefSeq" id="WP_116022778.1">
    <property type="nucleotide sequence ID" value="NZ_QTTT01000001.1"/>
</dbReference>
<proteinExistence type="predicted"/>
<keyword evidence="3" id="KW-1133">Transmembrane helix</keyword>
<sequence length="247" mass="25629">MNPAHLDHEALADLAEGLLDDDEAASANAHLDDCAACRKLSAEVADVSRILADVPAPPMPAHLAARIEEALRAESMAVATVASLEHRRGRRHLRVFSAAAVTVVALGGGALVGTELLGGSLNGNDGMHTQAPAGDNPRLNAAMSFTTVSSGTHYRADALKDQVTDVVARASSLPGRESAAEPRVAGCVRHHTHGAKPVLVDTADYESREATVIVIPSTGSRWRVVVAGPACSTDVPDLINEITVPAP</sequence>
<keyword evidence="2" id="KW-0804">Transcription</keyword>
<protein>
    <submittedName>
        <fullName evidence="4">Uncharacterized protein</fullName>
    </submittedName>
</protein>
<name>A0A3D9SS12_9ACTN</name>
<organism evidence="4 5">
    <name type="scientific">Thermomonospora umbrina</name>
    <dbReference type="NCBI Taxonomy" id="111806"/>
    <lineage>
        <taxon>Bacteria</taxon>
        <taxon>Bacillati</taxon>
        <taxon>Actinomycetota</taxon>
        <taxon>Actinomycetes</taxon>
        <taxon>Streptosporangiales</taxon>
        <taxon>Thermomonosporaceae</taxon>
        <taxon>Thermomonospora</taxon>
    </lineage>
</organism>